<sequence length="417" mass="43732">HSYRRCIAGLLGACRANGGGADEDLSGGAELASPLDGSRTPATTQYFRGQLTDLTWAPNVFSALSARAHGTQQRPDVYLLHRTRGEATAAIDGEVIDQVLDSGASPVCGIRARPDSVGPSRCTAHESPGFEGHAHVTHIPGEAGRSCGTAVGARSPAVKRSNSAPETRGDEGRRQGRSLATGTHVRNAVVTSGKPFARGPGQDPARRGWARQGPRPDGRLPRAHRRCSESPDVSLTEYSAGAREDASSDAPTTLALWPAPRNAARARRQLTPLLQGSRGTTLPLTPLFFADSLEAHVTLRKQVGDINMLVGVAAVDGPGDAGASPIVRPGSWANLRPRSSDRSWPRPRAPEAASGGSPAQTSPSTLPPAQISLKTEAERRGPETSLFATIGHTDGDLVRCANGAVDCDEIRPSRGLQ</sequence>
<dbReference type="EMBL" id="JABSTQ010011101">
    <property type="protein sequence ID" value="KAG0415178.1"/>
    <property type="molecule type" value="Genomic_DNA"/>
</dbReference>
<reference evidence="1 2" key="1">
    <citation type="journal article" date="2020" name="Cell">
        <title>Large-Scale Comparative Analyses of Tick Genomes Elucidate Their Genetic Diversity and Vector Capacities.</title>
        <authorList>
            <consortium name="Tick Genome and Microbiome Consortium (TIGMIC)"/>
            <person name="Jia N."/>
            <person name="Wang J."/>
            <person name="Shi W."/>
            <person name="Du L."/>
            <person name="Sun Y."/>
            <person name="Zhan W."/>
            <person name="Jiang J.F."/>
            <person name="Wang Q."/>
            <person name="Zhang B."/>
            <person name="Ji P."/>
            <person name="Bell-Sakyi L."/>
            <person name="Cui X.M."/>
            <person name="Yuan T.T."/>
            <person name="Jiang B.G."/>
            <person name="Yang W.F."/>
            <person name="Lam T.T."/>
            <person name="Chang Q.C."/>
            <person name="Ding S.J."/>
            <person name="Wang X.J."/>
            <person name="Zhu J.G."/>
            <person name="Ruan X.D."/>
            <person name="Zhao L."/>
            <person name="Wei J.T."/>
            <person name="Ye R.Z."/>
            <person name="Que T.C."/>
            <person name="Du C.H."/>
            <person name="Zhou Y.H."/>
            <person name="Cheng J.X."/>
            <person name="Dai P.F."/>
            <person name="Guo W.B."/>
            <person name="Han X.H."/>
            <person name="Huang E.J."/>
            <person name="Li L.F."/>
            <person name="Wei W."/>
            <person name="Gao Y.C."/>
            <person name="Liu J.Z."/>
            <person name="Shao H.Z."/>
            <person name="Wang X."/>
            <person name="Wang C.C."/>
            <person name="Yang T.C."/>
            <person name="Huo Q.B."/>
            <person name="Li W."/>
            <person name="Chen H.Y."/>
            <person name="Chen S.E."/>
            <person name="Zhou L.G."/>
            <person name="Ni X.B."/>
            <person name="Tian J.H."/>
            <person name="Sheng Y."/>
            <person name="Liu T."/>
            <person name="Pan Y.S."/>
            <person name="Xia L.Y."/>
            <person name="Li J."/>
            <person name="Zhao F."/>
            <person name="Cao W.C."/>
        </authorList>
    </citation>
    <scope>NUCLEOTIDE SEQUENCE [LARGE SCALE GENOMIC DNA]</scope>
    <source>
        <strain evidence="1">Iper-2018</strain>
    </source>
</reference>
<evidence type="ECO:0000313" key="1">
    <source>
        <dbReference type="EMBL" id="KAG0415178.1"/>
    </source>
</evidence>
<organism evidence="1 2">
    <name type="scientific">Ixodes persulcatus</name>
    <name type="common">Taiga tick</name>
    <dbReference type="NCBI Taxonomy" id="34615"/>
    <lineage>
        <taxon>Eukaryota</taxon>
        <taxon>Metazoa</taxon>
        <taxon>Ecdysozoa</taxon>
        <taxon>Arthropoda</taxon>
        <taxon>Chelicerata</taxon>
        <taxon>Arachnida</taxon>
        <taxon>Acari</taxon>
        <taxon>Parasitiformes</taxon>
        <taxon>Ixodida</taxon>
        <taxon>Ixodoidea</taxon>
        <taxon>Ixodidae</taxon>
        <taxon>Ixodinae</taxon>
        <taxon>Ixodes</taxon>
    </lineage>
</organism>
<evidence type="ECO:0000313" key="2">
    <source>
        <dbReference type="Proteomes" id="UP000805193"/>
    </source>
</evidence>
<proteinExistence type="predicted"/>
<name>A0AC60P7Q0_IXOPE</name>
<keyword evidence="2" id="KW-1185">Reference proteome</keyword>
<comment type="caution">
    <text evidence="1">The sequence shown here is derived from an EMBL/GenBank/DDBJ whole genome shotgun (WGS) entry which is preliminary data.</text>
</comment>
<dbReference type="Proteomes" id="UP000805193">
    <property type="component" value="Unassembled WGS sequence"/>
</dbReference>
<feature type="non-terminal residue" evidence="1">
    <location>
        <position position="1"/>
    </location>
</feature>
<protein>
    <submittedName>
        <fullName evidence="1">Uncharacterized protein</fullName>
    </submittedName>
</protein>
<gene>
    <name evidence="1" type="ORF">HPB47_007671</name>
</gene>
<accession>A0AC60P7Q0</accession>